<dbReference type="PROSITE" id="PS51186">
    <property type="entry name" value="GNAT"/>
    <property type="match status" value="1"/>
</dbReference>
<organism evidence="2 3">
    <name type="scientific">Pseudoalteromonas spongiae</name>
    <dbReference type="NCBI Taxonomy" id="298657"/>
    <lineage>
        <taxon>Bacteria</taxon>
        <taxon>Pseudomonadati</taxon>
        <taxon>Pseudomonadota</taxon>
        <taxon>Gammaproteobacteria</taxon>
        <taxon>Alteromonadales</taxon>
        <taxon>Pseudoalteromonadaceae</taxon>
        <taxon>Pseudoalteromonas</taxon>
    </lineage>
</organism>
<feature type="domain" description="N-acetyltransferase" evidence="1">
    <location>
        <begin position="2"/>
        <end position="155"/>
    </location>
</feature>
<gene>
    <name evidence="2" type="ORF">WAE96_18835</name>
</gene>
<evidence type="ECO:0000313" key="2">
    <source>
        <dbReference type="EMBL" id="MEI4551740.1"/>
    </source>
</evidence>
<comment type="caution">
    <text evidence="2">The sequence shown here is derived from an EMBL/GenBank/DDBJ whole genome shotgun (WGS) entry which is preliminary data.</text>
</comment>
<dbReference type="RefSeq" id="WP_336436670.1">
    <property type="nucleotide sequence ID" value="NZ_JBAWKS010000002.1"/>
</dbReference>
<reference evidence="2 3" key="1">
    <citation type="submission" date="2023-12" db="EMBL/GenBank/DDBJ databases">
        <title>Friends and Foes: Symbiotic and Algicidal bacterial influence on Karenia brevis blooms.</title>
        <authorList>
            <person name="Fei C."/>
            <person name="Mohamed A.R."/>
            <person name="Booker A."/>
            <person name="Arshad M."/>
            <person name="Klass S."/>
            <person name="Ahn S."/>
            <person name="Gilbert P.M."/>
            <person name="Heil C.A."/>
            <person name="Martinez J.M."/>
            <person name="Amin S.A."/>
        </authorList>
    </citation>
    <scope>NUCLEOTIDE SEQUENCE [LARGE SCALE GENOMIC DNA]</scope>
    <source>
        <strain evidence="2 3">CE15</strain>
    </source>
</reference>
<accession>A0ABU8EYD1</accession>
<keyword evidence="3" id="KW-1185">Reference proteome</keyword>
<dbReference type="InterPro" id="IPR000182">
    <property type="entry name" value="GNAT_dom"/>
</dbReference>
<dbReference type="Gene3D" id="3.40.630.30">
    <property type="match status" value="1"/>
</dbReference>
<protein>
    <submittedName>
        <fullName evidence="2">GNAT family N-acetyltransferase</fullName>
    </submittedName>
</protein>
<proteinExistence type="predicted"/>
<name>A0ABU8EYD1_9GAMM</name>
<dbReference type="EMBL" id="JBAWKS010000002">
    <property type="protein sequence ID" value="MEI4551740.1"/>
    <property type="molecule type" value="Genomic_DNA"/>
</dbReference>
<dbReference type="InterPro" id="IPR016181">
    <property type="entry name" value="Acyl_CoA_acyltransferase"/>
</dbReference>
<evidence type="ECO:0000313" key="3">
    <source>
        <dbReference type="Proteomes" id="UP001382455"/>
    </source>
</evidence>
<dbReference type="SUPFAM" id="SSF55729">
    <property type="entry name" value="Acyl-CoA N-acyltransferases (Nat)"/>
    <property type="match status" value="1"/>
</dbReference>
<sequence>MVSIETLNQTHLNRLANVALASEQLKFACSAKEFIQEVDPAVHLHVIKQHDEVIGFFKLDTHYGKHYDFCPTDGLGLRSFVIDEKQQGNGLGKQAIAALLKYLTQYYGDYNWLYLTVNCKNAIAQRCYQKSGFTEAESLYLGGPAGPQHIMYKAL</sequence>
<evidence type="ECO:0000259" key="1">
    <source>
        <dbReference type="PROSITE" id="PS51186"/>
    </source>
</evidence>
<dbReference type="Pfam" id="PF00583">
    <property type="entry name" value="Acetyltransf_1"/>
    <property type="match status" value="1"/>
</dbReference>
<dbReference type="Proteomes" id="UP001382455">
    <property type="component" value="Unassembled WGS sequence"/>
</dbReference>